<accession>A0A9P5SBC8</accession>
<dbReference type="Gene3D" id="1.20.1530.20">
    <property type="match status" value="1"/>
</dbReference>
<feature type="transmembrane region" description="Helical" evidence="2">
    <location>
        <begin position="178"/>
        <end position="200"/>
    </location>
</feature>
<evidence type="ECO:0000313" key="3">
    <source>
        <dbReference type="EMBL" id="KAF9324476.1"/>
    </source>
</evidence>
<dbReference type="GO" id="GO:0005886">
    <property type="term" value="C:plasma membrane"/>
    <property type="evidence" value="ECO:0007669"/>
    <property type="project" value="TreeGrafter"/>
</dbReference>
<feature type="transmembrane region" description="Helical" evidence="2">
    <location>
        <begin position="70"/>
        <end position="94"/>
    </location>
</feature>
<name>A0A9P5SBC8_9FUNG</name>
<dbReference type="EMBL" id="JAAAUY010001081">
    <property type="protein sequence ID" value="KAF9324476.1"/>
    <property type="molecule type" value="Genomic_DNA"/>
</dbReference>
<organism evidence="3 4">
    <name type="scientific">Podila minutissima</name>
    <dbReference type="NCBI Taxonomy" id="64525"/>
    <lineage>
        <taxon>Eukaryota</taxon>
        <taxon>Fungi</taxon>
        <taxon>Fungi incertae sedis</taxon>
        <taxon>Mucoromycota</taxon>
        <taxon>Mortierellomycotina</taxon>
        <taxon>Mortierellomycetes</taxon>
        <taxon>Mortierellales</taxon>
        <taxon>Mortierellaceae</taxon>
        <taxon>Podila</taxon>
    </lineage>
</organism>
<dbReference type="Proteomes" id="UP000696485">
    <property type="component" value="Unassembled WGS sequence"/>
</dbReference>
<dbReference type="Pfam" id="PF13593">
    <property type="entry name" value="SBF_like"/>
    <property type="match status" value="1"/>
</dbReference>
<dbReference type="InterPro" id="IPR016833">
    <property type="entry name" value="Put_Na-Bile_cotransptr"/>
</dbReference>
<dbReference type="AlphaFoldDB" id="A0A9P5SBC8"/>
<gene>
    <name evidence="3" type="ORF">BG006_000496</name>
</gene>
<feature type="region of interest" description="Disordered" evidence="1">
    <location>
        <begin position="344"/>
        <end position="368"/>
    </location>
</feature>
<evidence type="ECO:0000256" key="1">
    <source>
        <dbReference type="SAM" id="MobiDB-lite"/>
    </source>
</evidence>
<proteinExistence type="predicted"/>
<keyword evidence="2" id="KW-0472">Membrane</keyword>
<evidence type="ECO:0000256" key="2">
    <source>
        <dbReference type="SAM" id="Phobius"/>
    </source>
</evidence>
<feature type="transmembrane region" description="Helical" evidence="2">
    <location>
        <begin position="145"/>
        <end position="166"/>
    </location>
</feature>
<keyword evidence="4" id="KW-1185">Reference proteome</keyword>
<dbReference type="PANTHER" id="PTHR18640">
    <property type="entry name" value="SOLUTE CARRIER FAMILY 10 MEMBER 7"/>
    <property type="match status" value="1"/>
</dbReference>
<feature type="transmembrane region" description="Helical" evidence="2">
    <location>
        <begin position="114"/>
        <end position="133"/>
    </location>
</feature>
<evidence type="ECO:0008006" key="5">
    <source>
        <dbReference type="Google" id="ProtNLM"/>
    </source>
</evidence>
<sequence>MNYKAHLLVQMTSFVLIPVVVKAITVALGTGGKMNRALLAGMAITSATPTTISSNVVMTANALGNESLALFNAAMGSLLGVFISPLIVLVLLQGTPESPEGKHGMSYSKILRDLGTTILFPILFGQIYLYYFPRSVQWMKSRAHFPTLNSACLLILVWKVFCDAFHNHVFDKVRPLEIVVIGILEGAVFWAATFFLGIVARVRPRKVMILKIMQRARFLNHEREPSLLEHQSNASAVDTSVYPCTDLHLPRTGVPWCESMSKPDTVAILFCGATKSVAMGIPMIKILYTSGPGSSLAGLLATPLLIYHVEQLFFGAGMVSWLKKWVSRGEETLASFDPVPHTHGEDSLLNGNGHDSDHGRNRNKWSSTDRINYGATSVPVASSAAQ</sequence>
<keyword evidence="2" id="KW-1133">Transmembrane helix</keyword>
<reference evidence="3" key="1">
    <citation type="journal article" date="2020" name="Fungal Divers.">
        <title>Resolving the Mortierellaceae phylogeny through synthesis of multi-gene phylogenetics and phylogenomics.</title>
        <authorList>
            <person name="Vandepol N."/>
            <person name="Liber J."/>
            <person name="Desiro A."/>
            <person name="Na H."/>
            <person name="Kennedy M."/>
            <person name="Barry K."/>
            <person name="Grigoriev I.V."/>
            <person name="Miller A.N."/>
            <person name="O'Donnell K."/>
            <person name="Stajich J.E."/>
            <person name="Bonito G."/>
        </authorList>
    </citation>
    <scope>NUCLEOTIDE SEQUENCE</scope>
    <source>
        <strain evidence="3">NVP1</strain>
    </source>
</reference>
<keyword evidence="2" id="KW-0812">Transmembrane</keyword>
<dbReference type="InterPro" id="IPR038770">
    <property type="entry name" value="Na+/solute_symporter_sf"/>
</dbReference>
<protein>
    <recommendedName>
        <fullName evidence="5">Sodium bile acid cotransporter</fullName>
    </recommendedName>
</protein>
<comment type="caution">
    <text evidence="3">The sequence shown here is derived from an EMBL/GenBank/DDBJ whole genome shotgun (WGS) entry which is preliminary data.</text>
</comment>
<feature type="transmembrane region" description="Helical" evidence="2">
    <location>
        <begin position="39"/>
        <end position="58"/>
    </location>
</feature>
<dbReference type="PANTHER" id="PTHR18640:SF5">
    <property type="entry name" value="SODIUM_BILE ACID COTRANSPORTER 7"/>
    <property type="match status" value="1"/>
</dbReference>
<evidence type="ECO:0000313" key="4">
    <source>
        <dbReference type="Proteomes" id="UP000696485"/>
    </source>
</evidence>